<sequence length="76" mass="8574">MKAVGRKDVTAENVRRELAANPAYDLNIYAYVLDNVPTHGPAPRYGVTYDDISTTRRMPWHEEHRKAVCGKIACTV</sequence>
<gene>
    <name evidence="1" type="ORF">AW06_001458</name>
</gene>
<name>A0A080M8B2_9PROT</name>
<evidence type="ECO:0000313" key="2">
    <source>
        <dbReference type="Proteomes" id="UP000021315"/>
    </source>
</evidence>
<dbReference type="EMBL" id="JDST02000026">
    <property type="protein sequence ID" value="KFB77463.1"/>
    <property type="molecule type" value="Genomic_DNA"/>
</dbReference>
<keyword evidence="2" id="KW-1185">Reference proteome</keyword>
<dbReference type="STRING" id="1453999.AW06_001458"/>
<reference evidence="1" key="1">
    <citation type="submission" date="2014-02" db="EMBL/GenBank/DDBJ databases">
        <title>Expanding our view of genomic diversity in Candidatus Accumulibacter clades.</title>
        <authorList>
            <person name="Skennerton C.T."/>
            <person name="Barr J.J."/>
            <person name="Slater F.R."/>
            <person name="Bond P.L."/>
            <person name="Tyson G.W."/>
        </authorList>
    </citation>
    <scope>NUCLEOTIDE SEQUENCE [LARGE SCALE GENOMIC DNA]</scope>
</reference>
<organism evidence="1 2">
    <name type="scientific">Candidatus Accumulibacter cognatus</name>
    <dbReference type="NCBI Taxonomy" id="2954383"/>
    <lineage>
        <taxon>Bacteria</taxon>
        <taxon>Pseudomonadati</taxon>
        <taxon>Pseudomonadota</taxon>
        <taxon>Betaproteobacteria</taxon>
        <taxon>Candidatus Accumulibacter</taxon>
    </lineage>
</organism>
<proteinExistence type="predicted"/>
<comment type="caution">
    <text evidence="1">The sequence shown here is derived from an EMBL/GenBank/DDBJ whole genome shotgun (WGS) entry which is preliminary data.</text>
</comment>
<dbReference type="Proteomes" id="UP000021315">
    <property type="component" value="Unassembled WGS sequence"/>
</dbReference>
<evidence type="ECO:0000313" key="1">
    <source>
        <dbReference type="EMBL" id="KFB77463.1"/>
    </source>
</evidence>
<protein>
    <submittedName>
        <fullName evidence="1">Uncharacterized protein</fullName>
    </submittedName>
</protein>
<dbReference type="AlphaFoldDB" id="A0A080M8B2"/>
<accession>A0A080M8B2</accession>